<evidence type="ECO:0000256" key="16">
    <source>
        <dbReference type="PIRSR" id="PIRSR602848-1"/>
    </source>
</evidence>
<name>V3ZFX1_LOTGI</name>
<evidence type="ECO:0000256" key="13">
    <source>
        <dbReference type="ARBA" id="ARBA00025374"/>
    </source>
</evidence>
<evidence type="ECO:0000313" key="17">
    <source>
        <dbReference type="EMBL" id="ESO90098.1"/>
    </source>
</evidence>
<comment type="subunit">
    <text evidence="4">Ring-shaped heterooctamer of six TSN and two TSNAX subunits, DNA/RNA binding occurs inside the ring.</text>
</comment>
<dbReference type="Pfam" id="PF01997">
    <property type="entry name" value="Translin"/>
    <property type="match status" value="1"/>
</dbReference>
<dbReference type="GO" id="GO:0005737">
    <property type="term" value="C:cytoplasm"/>
    <property type="evidence" value="ECO:0007669"/>
    <property type="project" value="UniProtKB-SubCell"/>
</dbReference>
<keyword evidence="7" id="KW-0540">Nuclease</keyword>
<dbReference type="HOGENOM" id="CLU_079179_0_0_1"/>
<dbReference type="InterPro" id="IPR016068">
    <property type="entry name" value="Translin_N"/>
</dbReference>
<dbReference type="CTD" id="20244966"/>
<dbReference type="GO" id="GO:0016787">
    <property type="term" value="F:hydrolase activity"/>
    <property type="evidence" value="ECO:0007669"/>
    <property type="project" value="UniProtKB-KW"/>
</dbReference>
<evidence type="ECO:0000256" key="3">
    <source>
        <dbReference type="ARBA" id="ARBA00005902"/>
    </source>
</evidence>
<dbReference type="GO" id="GO:0046872">
    <property type="term" value="F:metal ion binding"/>
    <property type="evidence" value="ECO:0007669"/>
    <property type="project" value="UniProtKB-KW"/>
</dbReference>
<keyword evidence="16" id="KW-0479">Metal-binding</keyword>
<dbReference type="InterPro" id="IPR016069">
    <property type="entry name" value="Translin_C"/>
</dbReference>
<dbReference type="FunFam" id="1.20.58.190:FF:000001">
    <property type="entry name" value="Translin"/>
    <property type="match status" value="1"/>
</dbReference>
<dbReference type="GO" id="GO:0043565">
    <property type="term" value="F:sequence-specific DNA binding"/>
    <property type="evidence" value="ECO:0007669"/>
    <property type="project" value="InterPro"/>
</dbReference>
<evidence type="ECO:0000256" key="8">
    <source>
        <dbReference type="ARBA" id="ARBA00022759"/>
    </source>
</evidence>
<evidence type="ECO:0000256" key="11">
    <source>
        <dbReference type="ARBA" id="ARBA00023125"/>
    </source>
</evidence>
<evidence type="ECO:0000256" key="1">
    <source>
        <dbReference type="ARBA" id="ARBA00004123"/>
    </source>
</evidence>
<dbReference type="Gene3D" id="1.20.58.190">
    <property type="entry name" value="Translin, domain 1"/>
    <property type="match status" value="1"/>
</dbReference>
<comment type="function">
    <text evidence="14">Exhibits both single-stranded and double-stranded endoribonuclease activity. May act as an activator of RNA-induced silencing complex (RISC) by facilitating endonucleolytic cleavage of the siRNA passenger strand.</text>
</comment>
<evidence type="ECO:0000256" key="10">
    <source>
        <dbReference type="ARBA" id="ARBA00022884"/>
    </source>
</evidence>
<reference evidence="17 18" key="1">
    <citation type="journal article" date="2013" name="Nature">
        <title>Insights into bilaterian evolution from three spiralian genomes.</title>
        <authorList>
            <person name="Simakov O."/>
            <person name="Marletaz F."/>
            <person name="Cho S.J."/>
            <person name="Edsinger-Gonzales E."/>
            <person name="Havlak P."/>
            <person name="Hellsten U."/>
            <person name="Kuo D.H."/>
            <person name="Larsson T."/>
            <person name="Lv J."/>
            <person name="Arendt D."/>
            <person name="Savage R."/>
            <person name="Osoegawa K."/>
            <person name="de Jong P."/>
            <person name="Grimwood J."/>
            <person name="Chapman J.A."/>
            <person name="Shapiro H."/>
            <person name="Aerts A."/>
            <person name="Otillar R.P."/>
            <person name="Terry A.Y."/>
            <person name="Boore J.L."/>
            <person name="Grigoriev I.V."/>
            <person name="Lindberg D.R."/>
            <person name="Seaver E.C."/>
            <person name="Weisblat D.A."/>
            <person name="Putnam N.H."/>
            <person name="Rokhsar D.S."/>
        </authorList>
    </citation>
    <scope>NUCLEOTIDE SEQUENCE [LARGE SCALE GENOMIC DNA]</scope>
</reference>
<dbReference type="PANTHER" id="PTHR10741">
    <property type="entry name" value="TRANSLIN AND TRANSLIN ASSOCIATED PROTEIN X"/>
    <property type="match status" value="1"/>
</dbReference>
<keyword evidence="16" id="KW-0460">Magnesium</keyword>
<proteinExistence type="inferred from homology"/>
<dbReference type="InterPro" id="IPR002848">
    <property type="entry name" value="Translin_fam"/>
</dbReference>
<dbReference type="AlphaFoldDB" id="V3ZFX1"/>
<dbReference type="GO" id="GO:0005634">
    <property type="term" value="C:nucleus"/>
    <property type="evidence" value="ECO:0007669"/>
    <property type="project" value="UniProtKB-SubCell"/>
</dbReference>
<dbReference type="OrthoDB" id="829at2759"/>
<keyword evidence="9" id="KW-0378">Hydrolase</keyword>
<dbReference type="CDD" id="cd14819">
    <property type="entry name" value="Translin"/>
    <property type="match status" value="1"/>
</dbReference>
<dbReference type="STRING" id="225164.V3ZFX1"/>
<sequence length="232" mass="26722">MTETITETFTELHEFLAAEQQLREDIRFVVKDMEQTTREIQKVLQAIHQPQGLKKVPELCESARKLFEAVKDQTKNLSDKIPVNQYYKYHDHWKFVFQKLMFLAALIVFLESENLIDRSVAAELIGAKVNKEDGFHVDLEDFLMGLLQLASELSRLSVNAVIAGDYNKPLLISAFLSNLESGFRLLNLKNDALRKRFDALKYDLKKVEEVVYDLSIRGLKPKDTSVLTELTN</sequence>
<dbReference type="RefSeq" id="XP_009059174.1">
    <property type="nucleotide sequence ID" value="XM_009060926.1"/>
</dbReference>
<dbReference type="InterPro" id="IPR033956">
    <property type="entry name" value="Translin"/>
</dbReference>
<dbReference type="GeneID" id="20244966"/>
<evidence type="ECO:0000256" key="6">
    <source>
        <dbReference type="ARBA" id="ARBA00022490"/>
    </source>
</evidence>
<evidence type="ECO:0000313" key="18">
    <source>
        <dbReference type="Proteomes" id="UP000030746"/>
    </source>
</evidence>
<evidence type="ECO:0000256" key="7">
    <source>
        <dbReference type="ARBA" id="ARBA00022722"/>
    </source>
</evidence>
<dbReference type="GO" id="GO:0016070">
    <property type="term" value="P:RNA metabolic process"/>
    <property type="evidence" value="ECO:0007669"/>
    <property type="project" value="InterPro"/>
</dbReference>
<evidence type="ECO:0000256" key="4">
    <source>
        <dbReference type="ARBA" id="ARBA00011685"/>
    </source>
</evidence>
<evidence type="ECO:0000256" key="12">
    <source>
        <dbReference type="ARBA" id="ARBA00023242"/>
    </source>
</evidence>
<organism evidence="17 18">
    <name type="scientific">Lottia gigantea</name>
    <name type="common">Giant owl limpet</name>
    <dbReference type="NCBI Taxonomy" id="225164"/>
    <lineage>
        <taxon>Eukaryota</taxon>
        <taxon>Metazoa</taxon>
        <taxon>Spiralia</taxon>
        <taxon>Lophotrochozoa</taxon>
        <taxon>Mollusca</taxon>
        <taxon>Gastropoda</taxon>
        <taxon>Patellogastropoda</taxon>
        <taxon>Lottioidea</taxon>
        <taxon>Lottiidae</taxon>
        <taxon>Lottia</taxon>
    </lineage>
</organism>
<keyword evidence="8" id="KW-0255">Endonuclease</keyword>
<dbReference type="GO" id="GO:0003697">
    <property type="term" value="F:single-stranded DNA binding"/>
    <property type="evidence" value="ECO:0007669"/>
    <property type="project" value="InterPro"/>
</dbReference>
<accession>V3ZFX1</accession>
<evidence type="ECO:0000256" key="5">
    <source>
        <dbReference type="ARBA" id="ARBA00022196"/>
    </source>
</evidence>
<dbReference type="SUPFAM" id="SSF74784">
    <property type="entry name" value="Translin"/>
    <property type="match status" value="1"/>
</dbReference>
<evidence type="ECO:0000256" key="14">
    <source>
        <dbReference type="ARBA" id="ARBA00025410"/>
    </source>
</evidence>
<dbReference type="Gene3D" id="1.20.58.200">
    <property type="entry name" value="Translin, domain 2"/>
    <property type="match status" value="1"/>
</dbReference>
<evidence type="ECO:0000256" key="9">
    <source>
        <dbReference type="ARBA" id="ARBA00022801"/>
    </source>
</evidence>
<dbReference type="EMBL" id="KB202481">
    <property type="protein sequence ID" value="ESO90098.1"/>
    <property type="molecule type" value="Genomic_DNA"/>
</dbReference>
<evidence type="ECO:0000256" key="15">
    <source>
        <dbReference type="ARBA" id="ARBA00030513"/>
    </source>
</evidence>
<comment type="function">
    <text evidence="13">DNA-binding protein that specifically recognizes consensus sequences at the breakpoint junctions in chromosomal translocations, mostly involving immunoglobulin (Ig)/T-cell receptor gene segments. Seems to recognize single-stranded DNA ends generated by staggered breaks occurring at recombination hot spots.</text>
</comment>
<comment type="subcellular location">
    <subcellularLocation>
        <location evidence="2">Cytoplasm</location>
    </subcellularLocation>
    <subcellularLocation>
        <location evidence="1">Nucleus</location>
    </subcellularLocation>
</comment>
<dbReference type="GO" id="GO:0003723">
    <property type="term" value="F:RNA binding"/>
    <property type="evidence" value="ECO:0007669"/>
    <property type="project" value="UniProtKB-KW"/>
</dbReference>
<evidence type="ECO:0000256" key="2">
    <source>
        <dbReference type="ARBA" id="ARBA00004496"/>
    </source>
</evidence>
<keyword evidence="10" id="KW-0694">RNA-binding</keyword>
<comment type="similarity">
    <text evidence="3">Belongs to the translin family.</text>
</comment>
<gene>
    <name evidence="17" type="ORF">LOTGIDRAFT_192190</name>
</gene>
<dbReference type="KEGG" id="lgi:LOTGIDRAFT_192190"/>
<dbReference type="GO" id="GO:0004519">
    <property type="term" value="F:endonuclease activity"/>
    <property type="evidence" value="ECO:0007669"/>
    <property type="project" value="UniProtKB-KW"/>
</dbReference>
<dbReference type="Proteomes" id="UP000030746">
    <property type="component" value="Unassembled WGS sequence"/>
</dbReference>
<dbReference type="InterPro" id="IPR036081">
    <property type="entry name" value="Translin_sf"/>
</dbReference>
<feature type="binding site" evidence="16">
    <location>
        <position position="152"/>
    </location>
    <ligand>
        <name>Mg(2+)</name>
        <dbReference type="ChEBI" id="CHEBI:18420"/>
    </ligand>
</feature>
<keyword evidence="18" id="KW-1185">Reference proteome</keyword>
<protein>
    <recommendedName>
        <fullName evidence="5">Translin</fullName>
    </recommendedName>
    <alternativeName>
        <fullName evidence="15">Component 3 of promoter of RISC</fullName>
    </alternativeName>
</protein>
<dbReference type="FunFam" id="1.20.58.200:FF:000002">
    <property type="entry name" value="Putative translin"/>
    <property type="match status" value="1"/>
</dbReference>
<keyword evidence="11" id="KW-0238">DNA-binding</keyword>
<keyword evidence="6" id="KW-0963">Cytoplasm</keyword>
<keyword evidence="12" id="KW-0539">Nucleus</keyword>
<dbReference type="OMA" id="DAFHFTI"/>